<feature type="non-terminal residue" evidence="1">
    <location>
        <position position="1"/>
    </location>
</feature>
<gene>
    <name evidence="1" type="ORF">pdam_00020091</name>
</gene>
<protein>
    <submittedName>
        <fullName evidence="1">Uncharacterized protein</fullName>
    </submittedName>
</protein>
<accession>A0A3M6UJQ8</accession>
<dbReference type="EMBL" id="RCHS01001377">
    <property type="protein sequence ID" value="RMX53910.1"/>
    <property type="molecule type" value="Genomic_DNA"/>
</dbReference>
<evidence type="ECO:0000313" key="2">
    <source>
        <dbReference type="Proteomes" id="UP000275408"/>
    </source>
</evidence>
<reference evidence="1 2" key="1">
    <citation type="journal article" date="2018" name="Sci. Rep.">
        <title>Comparative analysis of the Pocillopora damicornis genome highlights role of immune system in coral evolution.</title>
        <authorList>
            <person name="Cunning R."/>
            <person name="Bay R.A."/>
            <person name="Gillette P."/>
            <person name="Baker A.C."/>
            <person name="Traylor-Knowles N."/>
        </authorList>
    </citation>
    <scope>NUCLEOTIDE SEQUENCE [LARGE SCALE GENOMIC DNA]</scope>
    <source>
        <strain evidence="1">RSMAS</strain>
        <tissue evidence="1">Whole animal</tissue>
    </source>
</reference>
<evidence type="ECO:0000313" key="1">
    <source>
        <dbReference type="EMBL" id="RMX53910.1"/>
    </source>
</evidence>
<comment type="caution">
    <text evidence="1">The sequence shown here is derived from an EMBL/GenBank/DDBJ whole genome shotgun (WGS) entry which is preliminary data.</text>
</comment>
<dbReference type="Proteomes" id="UP000275408">
    <property type="component" value="Unassembled WGS sequence"/>
</dbReference>
<dbReference type="OrthoDB" id="5986503at2759"/>
<keyword evidence="2" id="KW-1185">Reference proteome</keyword>
<organism evidence="1 2">
    <name type="scientific">Pocillopora damicornis</name>
    <name type="common">Cauliflower coral</name>
    <name type="synonym">Millepora damicornis</name>
    <dbReference type="NCBI Taxonomy" id="46731"/>
    <lineage>
        <taxon>Eukaryota</taxon>
        <taxon>Metazoa</taxon>
        <taxon>Cnidaria</taxon>
        <taxon>Anthozoa</taxon>
        <taxon>Hexacorallia</taxon>
        <taxon>Scleractinia</taxon>
        <taxon>Astrocoeniina</taxon>
        <taxon>Pocilloporidae</taxon>
        <taxon>Pocillopora</taxon>
    </lineage>
</organism>
<name>A0A3M6UJQ8_POCDA</name>
<proteinExistence type="predicted"/>
<dbReference type="AlphaFoldDB" id="A0A3M6UJQ8"/>
<sequence length="231" mass="26189">TNPLQLSDQVVYLPYDIKKETLVTNVTVTGRLESLVQPLLFYIEDVKQQQLSHSKSKRKRRDIDDFCEAAGAVKPMSYFCVHRLTGGIEVTDDFHFKNGDEFEVKIRVTDSDQWGKSEKTAKIRFISRDLCRNLRAIYDVAVKNCLNNSSSVTRQNWCLSEHCVKFGHRWKEALNNTSRVTSQTNCSFDPHNLAAVMREHPSCPGDIGLAYILVDSRPRGASFRDVAVGCG</sequence>